<dbReference type="CDD" id="cd06558">
    <property type="entry name" value="crotonase-like"/>
    <property type="match status" value="1"/>
</dbReference>
<reference evidence="3 4" key="1">
    <citation type="submission" date="2020-08" db="EMBL/GenBank/DDBJ databases">
        <title>Amycolatopsis echigonensis JCM 21831.</title>
        <authorList>
            <person name="Tedsree N."/>
            <person name="Kuncharoen N."/>
            <person name="Likhitwitayawuid K."/>
            <person name="Tanasupawat S."/>
        </authorList>
    </citation>
    <scope>NUCLEOTIDE SEQUENCE [LARGE SCALE GENOMIC DNA]</scope>
    <source>
        <strain evidence="3 4">JCM 21831</strain>
    </source>
</reference>
<evidence type="ECO:0000256" key="1">
    <source>
        <dbReference type="ARBA" id="ARBA00005254"/>
    </source>
</evidence>
<dbReference type="Proteomes" id="UP000550260">
    <property type="component" value="Unassembled WGS sequence"/>
</dbReference>
<dbReference type="EMBL" id="JACJHR010000085">
    <property type="protein sequence ID" value="MBB2504931.1"/>
    <property type="molecule type" value="Genomic_DNA"/>
</dbReference>
<dbReference type="Gene3D" id="1.10.12.10">
    <property type="entry name" value="Lyase 2-enoyl-coa Hydratase, Chain A, domain 2"/>
    <property type="match status" value="1"/>
</dbReference>
<dbReference type="PANTHER" id="PTHR43459:SF1">
    <property type="entry name" value="EG:BACN32G11.4 PROTEIN"/>
    <property type="match status" value="1"/>
</dbReference>
<comment type="caution">
    <text evidence="3">The sequence shown here is derived from an EMBL/GenBank/DDBJ whole genome shotgun (WGS) entry which is preliminary data.</text>
</comment>
<dbReference type="AlphaFoldDB" id="A0A8E2B8E2"/>
<dbReference type="SUPFAM" id="SSF52096">
    <property type="entry name" value="ClpP/crotonase"/>
    <property type="match status" value="1"/>
</dbReference>
<evidence type="ECO:0000313" key="4">
    <source>
        <dbReference type="Proteomes" id="UP000550260"/>
    </source>
</evidence>
<dbReference type="PANTHER" id="PTHR43459">
    <property type="entry name" value="ENOYL-COA HYDRATASE"/>
    <property type="match status" value="1"/>
</dbReference>
<dbReference type="InterPro" id="IPR001753">
    <property type="entry name" value="Enoyl-CoA_hydra/iso"/>
</dbReference>
<dbReference type="InterPro" id="IPR029045">
    <property type="entry name" value="ClpP/crotonase-like_dom_sf"/>
</dbReference>
<dbReference type="PROSITE" id="PS00166">
    <property type="entry name" value="ENOYL_COA_HYDRATASE"/>
    <property type="match status" value="1"/>
</dbReference>
<dbReference type="InterPro" id="IPR018376">
    <property type="entry name" value="Enoyl-CoA_hyd/isom_CS"/>
</dbReference>
<dbReference type="Pfam" id="PF00378">
    <property type="entry name" value="ECH_1"/>
    <property type="match status" value="1"/>
</dbReference>
<protein>
    <submittedName>
        <fullName evidence="3">Enoyl-CoA hydratase/isomerase family protein</fullName>
    </submittedName>
</protein>
<evidence type="ECO:0000313" key="3">
    <source>
        <dbReference type="EMBL" id="MBB2504931.1"/>
    </source>
</evidence>
<evidence type="ECO:0000256" key="2">
    <source>
        <dbReference type="RuleBase" id="RU003707"/>
    </source>
</evidence>
<organism evidence="3 4">
    <name type="scientific">Amycolatopsis echigonensis</name>
    <dbReference type="NCBI Taxonomy" id="2576905"/>
    <lineage>
        <taxon>Bacteria</taxon>
        <taxon>Bacillati</taxon>
        <taxon>Actinomycetota</taxon>
        <taxon>Actinomycetes</taxon>
        <taxon>Pseudonocardiales</taxon>
        <taxon>Pseudonocardiaceae</taxon>
        <taxon>Amycolatopsis</taxon>
    </lineage>
</organism>
<dbReference type="Gene3D" id="3.90.226.10">
    <property type="entry name" value="2-enoyl-CoA Hydratase, Chain A, domain 1"/>
    <property type="match status" value="1"/>
</dbReference>
<comment type="similarity">
    <text evidence="1 2">Belongs to the enoyl-CoA hydratase/isomerase family.</text>
</comment>
<dbReference type="GO" id="GO:0003824">
    <property type="term" value="F:catalytic activity"/>
    <property type="evidence" value="ECO:0007669"/>
    <property type="project" value="InterPro"/>
</dbReference>
<accession>A0A8E2B8E2</accession>
<sequence length="247" mass="25766">MLNRPERLNALDPDLLGRLGRVLDTVAGDSEVRAVLLTGAGRSFCAGFDLDALGETWSAGLPELLSAQEGWAGICRRLVDLPVPVIAVVTGPAVGAGMSLALAADMRVVTAGASFAAAFVRVGLAGADLGLSWTLPRTVGMGVAAEIMLTGRHVGGEEAQRIGLANRLCAEDAAVPTALELAAAVAANSPFGVRLTKQVLHAGVDAPSFAAATEIENRNQILASRTEDMAEAYQALRERRKPTFRNR</sequence>
<gene>
    <name evidence="3" type="ORF">H5411_38040</name>
</gene>
<dbReference type="InterPro" id="IPR014748">
    <property type="entry name" value="Enoyl-CoA_hydra_C"/>
</dbReference>
<proteinExistence type="inferred from homology"/>
<name>A0A8E2B8E2_9PSEU</name>